<evidence type="ECO:0000256" key="1">
    <source>
        <dbReference type="ARBA" id="ARBA00009570"/>
    </source>
</evidence>
<dbReference type="CDD" id="cd00667">
    <property type="entry name" value="ring_hydroxylating_dioxygenases_beta"/>
    <property type="match status" value="1"/>
</dbReference>
<dbReference type="AlphaFoldDB" id="A0A975KC33"/>
<keyword evidence="3" id="KW-0223">Dioxygenase</keyword>
<evidence type="ECO:0000256" key="2">
    <source>
        <dbReference type="ARBA" id="ARBA00023002"/>
    </source>
</evidence>
<dbReference type="EMBL" id="CP073910">
    <property type="protein sequence ID" value="QUT08402.1"/>
    <property type="molecule type" value="Genomic_DNA"/>
</dbReference>
<dbReference type="NCBIfam" id="NF007479">
    <property type="entry name" value="PRK10069.1"/>
    <property type="match status" value="1"/>
</dbReference>
<organism evidence="3 4">
    <name type="scientific">Sphingobium phenoxybenzoativorans</name>
    <dbReference type="NCBI Taxonomy" id="1592790"/>
    <lineage>
        <taxon>Bacteria</taxon>
        <taxon>Pseudomonadati</taxon>
        <taxon>Pseudomonadota</taxon>
        <taxon>Alphaproteobacteria</taxon>
        <taxon>Sphingomonadales</taxon>
        <taxon>Sphingomonadaceae</taxon>
        <taxon>Sphingobium</taxon>
    </lineage>
</organism>
<evidence type="ECO:0000313" key="3">
    <source>
        <dbReference type="EMBL" id="QUT08402.1"/>
    </source>
</evidence>
<dbReference type="GO" id="GO:0008695">
    <property type="term" value="F:3-phenylpropionate dioxygenase activity"/>
    <property type="evidence" value="ECO:0007669"/>
    <property type="project" value="UniProtKB-EC"/>
</dbReference>
<evidence type="ECO:0000313" key="4">
    <source>
        <dbReference type="Proteomes" id="UP000681425"/>
    </source>
</evidence>
<reference evidence="3" key="1">
    <citation type="submission" date="2021-04" db="EMBL/GenBank/DDBJ databases">
        <title>Isolation of p-tert-butylphenol degrading bacteria Sphingobium phenoxybenzoativorans Tas13 from active sludge.</title>
        <authorList>
            <person name="Li Y."/>
        </authorList>
    </citation>
    <scope>NUCLEOTIDE SEQUENCE</scope>
    <source>
        <strain evidence="3">Tas13</strain>
    </source>
</reference>
<dbReference type="PANTHER" id="PTHR41534:SF2">
    <property type="entry name" value="3-PHENYLPROPIONATE_CINNAMIC ACID DIOXYGENASE SUBUNIT BETA"/>
    <property type="match status" value="1"/>
</dbReference>
<dbReference type="InterPro" id="IPR032710">
    <property type="entry name" value="NTF2-like_dom_sf"/>
</dbReference>
<dbReference type="EC" id="1.14.12.19" evidence="3"/>
<dbReference type="Pfam" id="PF00866">
    <property type="entry name" value="Ring_hydroxyl_B"/>
    <property type="match status" value="1"/>
</dbReference>
<dbReference type="Gene3D" id="3.10.450.50">
    <property type="match status" value="1"/>
</dbReference>
<proteinExistence type="inferred from homology"/>
<keyword evidence="2 3" id="KW-0560">Oxidoreductase</keyword>
<dbReference type="Proteomes" id="UP000681425">
    <property type="component" value="Chromosome"/>
</dbReference>
<gene>
    <name evidence="3" type="ORF">KFK14_21915</name>
</gene>
<dbReference type="GO" id="GO:0019380">
    <property type="term" value="P:3-phenylpropionate catabolic process"/>
    <property type="evidence" value="ECO:0007669"/>
    <property type="project" value="TreeGrafter"/>
</dbReference>
<comment type="similarity">
    <text evidence="1">Belongs to the bacterial ring-hydroxylating dioxygenase beta subunit family.</text>
</comment>
<keyword evidence="4" id="KW-1185">Reference proteome</keyword>
<name>A0A975KC33_9SPHN</name>
<protein>
    <submittedName>
        <fullName evidence="3">3-phenylpropionate/cinnamic acid dioxygenase subunit beta</fullName>
        <ecNumber evidence="3">1.14.12.19</ecNumber>
    </submittedName>
</protein>
<dbReference type="InterPro" id="IPR000391">
    <property type="entry name" value="Rng_hydr_dOase-bsu"/>
</dbReference>
<sequence>MTQNDIERVSSVKNLDYLYLMREIEDFLYLEADVLDARDWERWLTFFDDNLRYWMPIRKNLAFANRERDATDDREISWFDNDKDLLERRVRQLLTGIHWAEEPVSRVSHVVTNIRLDSPVQEIREGDVVDVRSHFIVYRNRLETETDILFGRREDKIKRVSGELKITSRRVLLDQHTLTAKNLAFPLF</sequence>
<accession>A0A975KC33</accession>
<dbReference type="PANTHER" id="PTHR41534">
    <property type="entry name" value="BLR3401 PROTEIN"/>
    <property type="match status" value="1"/>
</dbReference>
<dbReference type="KEGG" id="spph:KFK14_21915"/>
<dbReference type="SUPFAM" id="SSF54427">
    <property type="entry name" value="NTF2-like"/>
    <property type="match status" value="1"/>
</dbReference>